<dbReference type="InterPro" id="IPR009216">
    <property type="entry name" value="Virulence_factor_SrfB"/>
</dbReference>
<dbReference type="EMBL" id="VZAD01000061">
    <property type="protein sequence ID" value="MQP11883.1"/>
    <property type="molecule type" value="Genomic_DNA"/>
</dbReference>
<comment type="caution">
    <text evidence="1">The sequence shown here is derived from an EMBL/GenBank/DDBJ whole genome shotgun (WGS) entry which is preliminary data.</text>
</comment>
<dbReference type="Pfam" id="PF07520">
    <property type="entry name" value="SrfB"/>
    <property type="match status" value="1"/>
</dbReference>
<sequence length="1021" mass="118519">MEYSIIANSGIQLFTFPLEIDLKQNFKRWFHEWYDKEEGIHKLDLVECVHSDDGDTYFYNKKELIDKGYLTAFETRQKVNPDEVREDGLVHPLAVNNEGDDYLLDEIFSMSFDDSQNKLSFYENKWIPLPYFRRRVPALQFDFGAFNWTRVKFVPKKEKDGKRYYNVLLALDTRTNYQASSLLETPVFPDSFQNELTFQLCSDEMLLMDYCSEGTEECCYINEYLRRLVHPEARSVSKIKGEKHKMSYIATYFLLINYLSQMDLMPSLKLYKDESVVVKDVDMFIDIGNSRTTALLVEDPQNGDFTKVPLLSLTDLTDSIKETADGPQVRRNTEPFDMRLVFRKADFGNFGPRDSHQFVYPSLVRLGKEAENLIHTASEEQSSQSLYTYSSPKRYLWDKDSVKEEWLFLVLDGEEQSHILDLKGITNQLNSNGTVDKEGYGGSKHTYSRCSLMTFAFLEIFSQARMQINSEDYRKFHGDVNTPRRIKRVVVTCPTTMSECERKSLVRCAKDAVTLLTNFEKKSMTDLLPSKKFDIEIVPSYPNDGSGVWYYDEATCSQMVYLYGEIAHKFKGRLADFFELYGKKDERGSHTFTLGSLDIGAGTSDLMINEYSKGDQNESTVCPKPLYYDSYYYAGDDMLQELIREIFLTDKDSALVARLEQTADGMQKIKDFFGHNYNGQSISLRILRKNFNIQVLIPLACYYLELLKNQNHDCVVHFDDVFKDSIPNHLVMSGFYDFFGFEFNELEWHYSSENVYRIVAKSFDSLVKKISAIMYTYHCDIIVLSGRPATLPPLRDLFIKYYAVAPNRLVQLSSYYIGDWYPFGNNTGYIRNPKTVVAVGAMIGFYSSDLIQFSNFRLDKQALSNLKSTINYVETPESMLLNTHYCLTPTTNRGEITVKQLPVSLKIRQENFDSYMSRPLYVVDYDFARICQRIRHQMENINPNMTEEALANLTNEEINRLKRLLPYRIVLSRESDNKEDIKIEQILDNSGNEINLQNIRINIQSLGTSECYWLDSGIFDF</sequence>
<dbReference type="OrthoDB" id="5437169at2"/>
<dbReference type="Proteomes" id="UP000384372">
    <property type="component" value="Unassembled WGS sequence"/>
</dbReference>
<accession>A0A6A7WBK6</accession>
<evidence type="ECO:0000313" key="1">
    <source>
        <dbReference type="EMBL" id="MQP11883.1"/>
    </source>
</evidence>
<organism evidence="1 2">
    <name type="scientific">Segatella copri</name>
    <dbReference type="NCBI Taxonomy" id="165179"/>
    <lineage>
        <taxon>Bacteria</taxon>
        <taxon>Pseudomonadati</taxon>
        <taxon>Bacteroidota</taxon>
        <taxon>Bacteroidia</taxon>
        <taxon>Bacteroidales</taxon>
        <taxon>Prevotellaceae</taxon>
        <taxon>Segatella</taxon>
    </lineage>
</organism>
<gene>
    <name evidence="1" type="ORF">F7D20_07935</name>
</gene>
<dbReference type="AlphaFoldDB" id="A0A6A7WBK6"/>
<keyword evidence="2" id="KW-1185">Reference proteome</keyword>
<dbReference type="RefSeq" id="WP_158463559.1">
    <property type="nucleotide sequence ID" value="NZ_VZAD01000061.1"/>
</dbReference>
<proteinExistence type="predicted"/>
<protein>
    <submittedName>
        <fullName evidence="1">Virulence factor SrfB</fullName>
    </submittedName>
</protein>
<name>A0A6A7WBK6_9BACT</name>
<reference evidence="1 2" key="1">
    <citation type="submission" date="2019-09" db="EMBL/GenBank/DDBJ databases">
        <title>Distinct polysaccharide growth profiles of human intestinal Prevotella copri isolates.</title>
        <authorList>
            <person name="Fehlner-Peach H."/>
            <person name="Magnabosco C."/>
            <person name="Raghavan V."/>
            <person name="Scher J.U."/>
            <person name="Tett A."/>
            <person name="Cox L.M."/>
            <person name="Gottsegen C."/>
            <person name="Watters A."/>
            <person name="Wiltshire- Gordon J.D."/>
            <person name="Segata N."/>
            <person name="Bonneau R."/>
            <person name="Littman D.R."/>
        </authorList>
    </citation>
    <scope>NUCLEOTIDE SEQUENCE [LARGE SCALE GENOMIC DNA]</scope>
    <source>
        <strain evidence="2">iAQ1173</strain>
    </source>
</reference>
<evidence type="ECO:0000313" key="2">
    <source>
        <dbReference type="Proteomes" id="UP000384372"/>
    </source>
</evidence>